<gene>
    <name evidence="1" type="ORF">Q0590_30915</name>
</gene>
<comment type="caution">
    <text evidence="1">The sequence shown here is derived from an EMBL/GenBank/DDBJ whole genome shotgun (WGS) entry which is preliminary data.</text>
</comment>
<sequence length="83" mass="9595">MTTKLTLQALIDESKLSISDLSTLIEINRATFYRRLEHPEKFTIEEVIRMAKVFHDAAVLHKRNKTITPQIVFDAISNQIQVN</sequence>
<evidence type="ECO:0000313" key="1">
    <source>
        <dbReference type="EMBL" id="MDO1450725.1"/>
    </source>
</evidence>
<keyword evidence="2" id="KW-1185">Reference proteome</keyword>
<evidence type="ECO:0008006" key="3">
    <source>
        <dbReference type="Google" id="ProtNLM"/>
    </source>
</evidence>
<dbReference type="EMBL" id="JAUKPO010000035">
    <property type="protein sequence ID" value="MDO1450725.1"/>
    <property type="molecule type" value="Genomic_DNA"/>
</dbReference>
<evidence type="ECO:0000313" key="2">
    <source>
        <dbReference type="Proteomes" id="UP001168528"/>
    </source>
</evidence>
<protein>
    <recommendedName>
        <fullName evidence="3">Helix-turn-helix transcriptional regulator</fullName>
    </recommendedName>
</protein>
<dbReference type="Proteomes" id="UP001168528">
    <property type="component" value="Unassembled WGS sequence"/>
</dbReference>
<organism evidence="1 2">
    <name type="scientific">Rhodocytophaga aerolata</name>
    <dbReference type="NCBI Taxonomy" id="455078"/>
    <lineage>
        <taxon>Bacteria</taxon>
        <taxon>Pseudomonadati</taxon>
        <taxon>Bacteroidota</taxon>
        <taxon>Cytophagia</taxon>
        <taxon>Cytophagales</taxon>
        <taxon>Rhodocytophagaceae</taxon>
        <taxon>Rhodocytophaga</taxon>
    </lineage>
</organism>
<dbReference type="RefSeq" id="WP_302041523.1">
    <property type="nucleotide sequence ID" value="NZ_JAUKPO010000035.1"/>
</dbReference>
<proteinExistence type="predicted"/>
<reference evidence="1" key="1">
    <citation type="submission" date="2023-07" db="EMBL/GenBank/DDBJ databases">
        <title>The genome sequence of Rhodocytophaga aerolata KACC 12507.</title>
        <authorList>
            <person name="Zhang X."/>
        </authorList>
    </citation>
    <scope>NUCLEOTIDE SEQUENCE</scope>
    <source>
        <strain evidence="1">KACC 12507</strain>
    </source>
</reference>
<accession>A0ABT8RF46</accession>
<name>A0ABT8RF46_9BACT</name>